<dbReference type="Proteomes" id="UP000692954">
    <property type="component" value="Unassembled WGS sequence"/>
</dbReference>
<evidence type="ECO:0000313" key="2">
    <source>
        <dbReference type="EMBL" id="CAD8088635.1"/>
    </source>
</evidence>
<keyword evidence="3" id="KW-1185">Reference proteome</keyword>
<proteinExistence type="predicted"/>
<sequence length="102" mass="11769">MDSNLYVKLTPQGTQKHKELEQQCLKKFIFWVAVANISGVLGGQLMMYIPMSSKSKQLRFRNGIFLTTALLLSYHGYKLSKRDLRIGQKEIIKNKEYVLQSS</sequence>
<dbReference type="EMBL" id="CAJJDN010000053">
    <property type="protein sequence ID" value="CAD8088635.1"/>
    <property type="molecule type" value="Genomic_DNA"/>
</dbReference>
<protein>
    <submittedName>
        <fullName evidence="2">Uncharacterized protein</fullName>
    </submittedName>
</protein>
<accession>A0A8S1NI08</accession>
<name>A0A8S1NI08_9CILI</name>
<dbReference type="AlphaFoldDB" id="A0A8S1NI08"/>
<comment type="caution">
    <text evidence="2">The sequence shown here is derived from an EMBL/GenBank/DDBJ whole genome shotgun (WGS) entry which is preliminary data.</text>
</comment>
<keyword evidence="1" id="KW-0472">Membrane</keyword>
<organism evidence="2 3">
    <name type="scientific">Paramecium sonneborni</name>
    <dbReference type="NCBI Taxonomy" id="65129"/>
    <lineage>
        <taxon>Eukaryota</taxon>
        <taxon>Sar</taxon>
        <taxon>Alveolata</taxon>
        <taxon>Ciliophora</taxon>
        <taxon>Intramacronucleata</taxon>
        <taxon>Oligohymenophorea</taxon>
        <taxon>Peniculida</taxon>
        <taxon>Parameciidae</taxon>
        <taxon>Paramecium</taxon>
    </lineage>
</organism>
<keyword evidence="1" id="KW-1133">Transmembrane helix</keyword>
<reference evidence="2" key="1">
    <citation type="submission" date="2021-01" db="EMBL/GenBank/DDBJ databases">
        <authorList>
            <consortium name="Genoscope - CEA"/>
            <person name="William W."/>
        </authorList>
    </citation>
    <scope>NUCLEOTIDE SEQUENCE</scope>
</reference>
<feature type="transmembrane region" description="Helical" evidence="1">
    <location>
        <begin position="28"/>
        <end position="48"/>
    </location>
</feature>
<evidence type="ECO:0000256" key="1">
    <source>
        <dbReference type="SAM" id="Phobius"/>
    </source>
</evidence>
<evidence type="ECO:0000313" key="3">
    <source>
        <dbReference type="Proteomes" id="UP000692954"/>
    </source>
</evidence>
<feature type="transmembrane region" description="Helical" evidence="1">
    <location>
        <begin position="60"/>
        <end position="77"/>
    </location>
</feature>
<keyword evidence="1" id="KW-0812">Transmembrane</keyword>
<dbReference type="OrthoDB" id="312150at2759"/>
<gene>
    <name evidence="2" type="ORF">PSON_ATCC_30995.1.T0530021</name>
</gene>